<gene>
    <name evidence="2" type="ORF">CA267_003890</name>
</gene>
<protein>
    <submittedName>
        <fullName evidence="2">Antibiotic biosynthesis monooxygenase</fullName>
    </submittedName>
</protein>
<keyword evidence="2" id="KW-0503">Monooxygenase</keyword>
<dbReference type="InterPro" id="IPR011008">
    <property type="entry name" value="Dimeric_a/b-barrel"/>
</dbReference>
<dbReference type="OrthoDB" id="9812192at2"/>
<dbReference type="RefSeq" id="WP_075608706.1">
    <property type="nucleotide sequence ID" value="NZ_CP052766.1"/>
</dbReference>
<dbReference type="GO" id="GO:0004497">
    <property type="term" value="F:monooxygenase activity"/>
    <property type="evidence" value="ECO:0007669"/>
    <property type="project" value="UniProtKB-KW"/>
</dbReference>
<dbReference type="PANTHER" id="PTHR33336">
    <property type="entry name" value="QUINOL MONOOXYGENASE YGIN-RELATED"/>
    <property type="match status" value="1"/>
</dbReference>
<dbReference type="Proteomes" id="UP000219285">
    <property type="component" value="Chromosome"/>
</dbReference>
<reference evidence="3" key="1">
    <citation type="submission" date="2014-12" db="EMBL/GenBank/DDBJ databases">
        <title>Complete genome sequence of a multi-drug resistant Klebsiella pneumoniae.</title>
        <authorList>
            <person name="Hua X."/>
            <person name="Chen Q."/>
            <person name="Li X."/>
            <person name="Feng Y."/>
            <person name="Ruan Z."/>
            <person name="Yu Y."/>
        </authorList>
    </citation>
    <scope>NUCLEOTIDE SEQUENCE [LARGE SCALE GENOMIC DNA]</scope>
    <source>
        <strain evidence="3">5.12</strain>
    </source>
</reference>
<evidence type="ECO:0000313" key="2">
    <source>
        <dbReference type="EMBL" id="QJR79982.1"/>
    </source>
</evidence>
<dbReference type="KEGG" id="apel:CA267_003890"/>
<evidence type="ECO:0000259" key="1">
    <source>
        <dbReference type="PROSITE" id="PS51725"/>
    </source>
</evidence>
<dbReference type="EMBL" id="CP052766">
    <property type="protein sequence ID" value="QJR79982.1"/>
    <property type="molecule type" value="Genomic_DNA"/>
</dbReference>
<accession>A0A6M4MA03</accession>
<dbReference type="PROSITE" id="PS51725">
    <property type="entry name" value="ABM"/>
    <property type="match status" value="1"/>
</dbReference>
<proteinExistence type="predicted"/>
<organism evidence="2 3">
    <name type="scientific">Alteromonas pelagimontana</name>
    <dbReference type="NCBI Taxonomy" id="1858656"/>
    <lineage>
        <taxon>Bacteria</taxon>
        <taxon>Pseudomonadati</taxon>
        <taxon>Pseudomonadota</taxon>
        <taxon>Gammaproteobacteria</taxon>
        <taxon>Alteromonadales</taxon>
        <taxon>Alteromonadaceae</taxon>
        <taxon>Alteromonas/Salinimonas group</taxon>
        <taxon>Alteromonas</taxon>
    </lineage>
</organism>
<name>A0A6M4MA03_9ALTE</name>
<dbReference type="Pfam" id="PF03992">
    <property type="entry name" value="ABM"/>
    <property type="match status" value="1"/>
</dbReference>
<keyword evidence="2" id="KW-0560">Oxidoreductase</keyword>
<dbReference type="Gene3D" id="3.30.70.100">
    <property type="match status" value="1"/>
</dbReference>
<dbReference type="GO" id="GO:0005829">
    <property type="term" value="C:cytosol"/>
    <property type="evidence" value="ECO:0007669"/>
    <property type="project" value="TreeGrafter"/>
</dbReference>
<evidence type="ECO:0000313" key="3">
    <source>
        <dbReference type="Proteomes" id="UP000219285"/>
    </source>
</evidence>
<feature type="domain" description="ABM" evidence="1">
    <location>
        <begin position="2"/>
        <end position="90"/>
    </location>
</feature>
<dbReference type="PANTHER" id="PTHR33336:SF3">
    <property type="entry name" value="ABM DOMAIN-CONTAINING PROTEIN"/>
    <property type="match status" value="1"/>
</dbReference>
<dbReference type="InterPro" id="IPR050744">
    <property type="entry name" value="AI-2_Isomerase_LsrG"/>
</dbReference>
<dbReference type="SUPFAM" id="SSF54909">
    <property type="entry name" value="Dimeric alpha+beta barrel"/>
    <property type="match status" value="1"/>
</dbReference>
<sequence length="94" mass="10861">MINVIATVTTQPGKRDEVLKACKVLQEYSRKESGCHRYDLMIRSDDANSLAIYEEWDSRNSLQMHMEAGHFSAFQSHVDRLVKDVTITQYEPVK</sequence>
<dbReference type="InterPro" id="IPR007138">
    <property type="entry name" value="ABM_dom"/>
</dbReference>
<keyword evidence="3" id="KW-1185">Reference proteome</keyword>
<dbReference type="AlphaFoldDB" id="A0A6M4MA03"/>
<reference evidence="2 3" key="2">
    <citation type="submission" date="2020-04" db="EMBL/GenBank/DDBJ databases">
        <title>Complete genome sequence of Alteromonas pelagimontana 5.12T.</title>
        <authorList>
            <person name="Sinha R.K."/>
            <person name="Krishnan K.P."/>
            <person name="Kurian J.P."/>
        </authorList>
    </citation>
    <scope>NUCLEOTIDE SEQUENCE [LARGE SCALE GENOMIC DNA]</scope>
    <source>
        <strain evidence="2 3">5.12</strain>
    </source>
</reference>